<feature type="domain" description="Glycoside hydrolase family 31 TIM barrel" evidence="3">
    <location>
        <begin position="205"/>
        <end position="260"/>
    </location>
</feature>
<sequence length="339" mass="39367">MPLFISNRQYTVWVNESRRVNFDLNSPNEWIIQSEWNATNIQFYCPVENSFLSEYNMSRPFERFFNLYKTQNRKINPSFTALVQARGETTRISPLFVFGPWTQTGNVLNNQTEIDVVQRMIPLNIPITVRIGVLHFFPSGSQQTVENILHLDENEKKSSSINYQSDFLFHACSGYTHRAQYSQLHWPGDASVDWNIYSGIPAHSHRWLQVGTFSGFIHDETEGSTCTQERVQMFTNNQTEYIGRQYAKLRTQIFPYIYTLVHEAHATVQDVYLPLGENWIDISTNLIYDHDTDGRYRLGKTDIFHGGQWIMNVRDDLLTIPLFARADSIIPPIDSSAFT</sequence>
<dbReference type="EMBL" id="CAJNYV010001739">
    <property type="protein sequence ID" value="CAF3435096.1"/>
    <property type="molecule type" value="Genomic_DNA"/>
</dbReference>
<evidence type="ECO:0000256" key="2">
    <source>
        <dbReference type="RuleBase" id="RU361185"/>
    </source>
</evidence>
<dbReference type="Gene3D" id="3.20.20.80">
    <property type="entry name" value="Glycosidases"/>
    <property type="match status" value="1"/>
</dbReference>
<proteinExistence type="inferred from homology"/>
<dbReference type="InterPro" id="IPR013780">
    <property type="entry name" value="Glyco_hydro_b"/>
</dbReference>
<dbReference type="AlphaFoldDB" id="A0A818CY05"/>
<evidence type="ECO:0000259" key="3">
    <source>
        <dbReference type="Pfam" id="PF01055"/>
    </source>
</evidence>
<evidence type="ECO:0000313" key="4">
    <source>
        <dbReference type="EMBL" id="CAF3435096.1"/>
    </source>
</evidence>
<evidence type="ECO:0000313" key="5">
    <source>
        <dbReference type="Proteomes" id="UP000663865"/>
    </source>
</evidence>
<keyword evidence="2" id="KW-0378">Hydrolase</keyword>
<dbReference type="PANTHER" id="PTHR46959:SF2">
    <property type="entry name" value="SULFOQUINOVOSIDASE"/>
    <property type="match status" value="1"/>
</dbReference>
<gene>
    <name evidence="4" type="ORF">KIK155_LOCUS11163</name>
</gene>
<dbReference type="GO" id="GO:0005975">
    <property type="term" value="P:carbohydrate metabolic process"/>
    <property type="evidence" value="ECO:0007669"/>
    <property type="project" value="InterPro"/>
</dbReference>
<dbReference type="Gene3D" id="2.60.40.1180">
    <property type="entry name" value="Golgi alpha-mannosidase II"/>
    <property type="match status" value="1"/>
</dbReference>
<reference evidence="4" key="1">
    <citation type="submission" date="2021-02" db="EMBL/GenBank/DDBJ databases">
        <authorList>
            <person name="Nowell W R."/>
        </authorList>
    </citation>
    <scope>NUCLEOTIDE SEQUENCE</scope>
</reference>
<name>A0A818CY05_9BILA</name>
<dbReference type="GO" id="GO:0004553">
    <property type="term" value="F:hydrolase activity, hydrolyzing O-glycosyl compounds"/>
    <property type="evidence" value="ECO:0007669"/>
    <property type="project" value="InterPro"/>
</dbReference>
<dbReference type="InterPro" id="IPR000322">
    <property type="entry name" value="Glyco_hydro_31_TIM"/>
</dbReference>
<dbReference type="InterPro" id="IPR017853">
    <property type="entry name" value="GH"/>
</dbReference>
<accession>A0A818CY05</accession>
<protein>
    <recommendedName>
        <fullName evidence="3">Glycoside hydrolase family 31 TIM barrel domain-containing protein</fullName>
    </recommendedName>
</protein>
<dbReference type="SUPFAM" id="SSF51445">
    <property type="entry name" value="(Trans)glycosidases"/>
    <property type="match status" value="1"/>
</dbReference>
<keyword evidence="2" id="KW-0326">Glycosidase</keyword>
<comment type="similarity">
    <text evidence="1 2">Belongs to the glycosyl hydrolase 31 family.</text>
</comment>
<organism evidence="4 5">
    <name type="scientific">Rotaria socialis</name>
    <dbReference type="NCBI Taxonomy" id="392032"/>
    <lineage>
        <taxon>Eukaryota</taxon>
        <taxon>Metazoa</taxon>
        <taxon>Spiralia</taxon>
        <taxon>Gnathifera</taxon>
        <taxon>Rotifera</taxon>
        <taxon>Eurotatoria</taxon>
        <taxon>Bdelloidea</taxon>
        <taxon>Philodinida</taxon>
        <taxon>Philodinidae</taxon>
        <taxon>Rotaria</taxon>
    </lineage>
</organism>
<evidence type="ECO:0000256" key="1">
    <source>
        <dbReference type="ARBA" id="ARBA00007806"/>
    </source>
</evidence>
<comment type="caution">
    <text evidence="4">The sequence shown here is derived from an EMBL/GenBank/DDBJ whole genome shotgun (WGS) entry which is preliminary data.</text>
</comment>
<dbReference type="Pfam" id="PF01055">
    <property type="entry name" value="Glyco_hydro_31_2nd"/>
    <property type="match status" value="1"/>
</dbReference>
<dbReference type="PANTHER" id="PTHR46959">
    <property type="entry name" value="SULFOQUINOVOSIDASE"/>
    <property type="match status" value="1"/>
</dbReference>
<dbReference type="InterPro" id="IPR052990">
    <property type="entry name" value="Sulfoquinovosidase_GH31"/>
</dbReference>
<dbReference type="Proteomes" id="UP000663865">
    <property type="component" value="Unassembled WGS sequence"/>
</dbReference>